<dbReference type="InterPro" id="IPR029057">
    <property type="entry name" value="PRTase-like"/>
</dbReference>
<dbReference type="NCBIfam" id="TIGR01203">
    <property type="entry name" value="HGPRTase"/>
    <property type="match status" value="1"/>
</dbReference>
<comment type="catalytic activity">
    <reaction evidence="14">
        <text>IMP + diphosphate = hypoxanthine + 5-phospho-alpha-D-ribose 1-diphosphate</text>
        <dbReference type="Rhea" id="RHEA:17973"/>
        <dbReference type="ChEBI" id="CHEBI:17368"/>
        <dbReference type="ChEBI" id="CHEBI:33019"/>
        <dbReference type="ChEBI" id="CHEBI:58017"/>
        <dbReference type="ChEBI" id="CHEBI:58053"/>
        <dbReference type="EC" id="2.4.2.8"/>
    </reaction>
    <physiologicalReaction direction="right-to-left" evidence="14">
        <dbReference type="Rhea" id="RHEA:17975"/>
    </physiologicalReaction>
</comment>
<dbReference type="GO" id="GO:0006178">
    <property type="term" value="P:guanine salvage"/>
    <property type="evidence" value="ECO:0007669"/>
    <property type="project" value="TreeGrafter"/>
</dbReference>
<keyword evidence="8 15" id="KW-0808">Transferase</keyword>
<evidence type="ECO:0000259" key="16">
    <source>
        <dbReference type="Pfam" id="PF00156"/>
    </source>
</evidence>
<dbReference type="Gene3D" id="3.40.50.2020">
    <property type="match status" value="1"/>
</dbReference>
<protein>
    <recommendedName>
        <fullName evidence="5 15">Hypoxanthine phosphoribosyltransferase</fullName>
        <ecNumber evidence="5 15">2.4.2.8</ecNumber>
    </recommendedName>
</protein>
<name>A0AA49JEV3_9BACT</name>
<dbReference type="Pfam" id="PF00156">
    <property type="entry name" value="Pribosyltran"/>
    <property type="match status" value="1"/>
</dbReference>
<reference evidence="17" key="1">
    <citation type="journal article" date="2023" name="Comput. Struct. Biotechnol. J.">
        <title>Discovery of a novel marine Bacteroidetes with a rich repertoire of carbohydrate-active enzymes.</title>
        <authorList>
            <person name="Chen B."/>
            <person name="Liu G."/>
            <person name="Chen Q."/>
            <person name="Wang H."/>
            <person name="Liu L."/>
            <person name="Tang K."/>
        </authorList>
    </citation>
    <scope>NUCLEOTIDE SEQUENCE</scope>
    <source>
        <strain evidence="17">TK19036</strain>
    </source>
</reference>
<dbReference type="GO" id="GO:0046100">
    <property type="term" value="P:hypoxanthine metabolic process"/>
    <property type="evidence" value="ECO:0007669"/>
    <property type="project" value="TreeGrafter"/>
</dbReference>
<comment type="subcellular location">
    <subcellularLocation>
        <location evidence="2 15">Cytoplasm</location>
    </subcellularLocation>
</comment>
<keyword evidence="9 15" id="KW-0479">Metal-binding</keyword>
<keyword evidence="11 15" id="KW-0547">Nucleotide-binding</keyword>
<organism evidence="17">
    <name type="scientific">Roseihalotalea indica</name>
    <dbReference type="NCBI Taxonomy" id="2867963"/>
    <lineage>
        <taxon>Bacteria</taxon>
        <taxon>Pseudomonadati</taxon>
        <taxon>Bacteroidota</taxon>
        <taxon>Cytophagia</taxon>
        <taxon>Cytophagales</taxon>
        <taxon>Catalimonadaceae</taxon>
        <taxon>Roseihalotalea</taxon>
    </lineage>
</organism>
<feature type="domain" description="Phosphoribosyltransferase" evidence="16">
    <location>
        <begin position="15"/>
        <end position="160"/>
    </location>
</feature>
<comment type="pathway">
    <text evidence="3 15">Purine metabolism; IMP biosynthesis via salvage pathway; IMP from hypoxanthine: step 1/1.</text>
</comment>
<keyword evidence="6 15" id="KW-0963">Cytoplasm</keyword>
<dbReference type="EC" id="2.4.2.8" evidence="5 15"/>
<dbReference type="GO" id="GO:0032263">
    <property type="term" value="P:GMP salvage"/>
    <property type="evidence" value="ECO:0007669"/>
    <property type="project" value="TreeGrafter"/>
</dbReference>
<dbReference type="CDD" id="cd06223">
    <property type="entry name" value="PRTases_typeI"/>
    <property type="match status" value="1"/>
</dbReference>
<dbReference type="AlphaFoldDB" id="A0AA49JEV3"/>
<dbReference type="InterPro" id="IPR000836">
    <property type="entry name" value="PRTase_dom"/>
</dbReference>
<dbReference type="SUPFAM" id="SSF53271">
    <property type="entry name" value="PRTase-like"/>
    <property type="match status" value="1"/>
</dbReference>
<sequence length="175" mass="20004">MRIKDLDFEPYLSEDQIQQQLKKLAEAIDRDYAGKDPVFIAILNGAFMFMADLVRHVTIPSEVTFVKVKSYEKLQSTGEHRKFIGLEVPIQDRHVIIVEDIVDSGNTIRFLLQQLTEENPKSISIATLLFKPDALKHPIELPYVGFRIPNDFVVGYGLDYDGFGRNLCSIYKIAK</sequence>
<evidence type="ECO:0000256" key="15">
    <source>
        <dbReference type="RuleBase" id="RU364099"/>
    </source>
</evidence>
<evidence type="ECO:0000256" key="4">
    <source>
        <dbReference type="ARBA" id="ARBA00008391"/>
    </source>
</evidence>
<evidence type="ECO:0000256" key="6">
    <source>
        <dbReference type="ARBA" id="ARBA00022490"/>
    </source>
</evidence>
<dbReference type="GO" id="GO:0000166">
    <property type="term" value="F:nucleotide binding"/>
    <property type="evidence" value="ECO:0007669"/>
    <property type="project" value="UniProtKB-KW"/>
</dbReference>
<dbReference type="PANTHER" id="PTHR43340">
    <property type="entry name" value="HYPOXANTHINE-GUANINE PHOSPHORIBOSYLTRANSFERASE"/>
    <property type="match status" value="1"/>
</dbReference>
<evidence type="ECO:0000256" key="2">
    <source>
        <dbReference type="ARBA" id="ARBA00004496"/>
    </source>
</evidence>
<evidence type="ECO:0000256" key="13">
    <source>
        <dbReference type="ARBA" id="ARBA00048811"/>
    </source>
</evidence>
<dbReference type="PANTHER" id="PTHR43340:SF1">
    <property type="entry name" value="HYPOXANTHINE PHOSPHORIBOSYLTRANSFERASE"/>
    <property type="match status" value="1"/>
</dbReference>
<evidence type="ECO:0000256" key="9">
    <source>
        <dbReference type="ARBA" id="ARBA00022723"/>
    </source>
</evidence>
<accession>A0AA49JEV3</accession>
<evidence type="ECO:0000313" key="17">
    <source>
        <dbReference type="EMBL" id="WKN34734.1"/>
    </source>
</evidence>
<dbReference type="GO" id="GO:0006166">
    <property type="term" value="P:purine ribonucleoside salvage"/>
    <property type="evidence" value="ECO:0007669"/>
    <property type="project" value="UniProtKB-KW"/>
</dbReference>
<evidence type="ECO:0000256" key="10">
    <source>
        <dbReference type="ARBA" id="ARBA00022726"/>
    </source>
</evidence>
<dbReference type="GO" id="GO:0000287">
    <property type="term" value="F:magnesium ion binding"/>
    <property type="evidence" value="ECO:0007669"/>
    <property type="project" value="TreeGrafter"/>
</dbReference>
<evidence type="ECO:0000256" key="12">
    <source>
        <dbReference type="ARBA" id="ARBA00022842"/>
    </source>
</evidence>
<dbReference type="GO" id="GO:0032264">
    <property type="term" value="P:IMP salvage"/>
    <property type="evidence" value="ECO:0007669"/>
    <property type="project" value="TreeGrafter"/>
</dbReference>
<evidence type="ECO:0000256" key="5">
    <source>
        <dbReference type="ARBA" id="ARBA00011895"/>
    </source>
</evidence>
<evidence type="ECO:0000256" key="8">
    <source>
        <dbReference type="ARBA" id="ARBA00022679"/>
    </source>
</evidence>
<dbReference type="GO" id="GO:0004422">
    <property type="term" value="F:hypoxanthine phosphoribosyltransferase activity"/>
    <property type="evidence" value="ECO:0007669"/>
    <property type="project" value="InterPro"/>
</dbReference>
<keyword evidence="10 15" id="KW-0660">Purine salvage</keyword>
<keyword evidence="12 15" id="KW-0460">Magnesium</keyword>
<comment type="similarity">
    <text evidence="4 15">Belongs to the purine/pyrimidine phosphoribosyltransferase family.</text>
</comment>
<evidence type="ECO:0000256" key="1">
    <source>
        <dbReference type="ARBA" id="ARBA00001946"/>
    </source>
</evidence>
<dbReference type="EMBL" id="CP120682">
    <property type="protein sequence ID" value="WKN34734.1"/>
    <property type="molecule type" value="Genomic_DNA"/>
</dbReference>
<reference evidence="17" key="2">
    <citation type="journal article" date="2024" name="Antonie Van Leeuwenhoek">
        <title>Roseihalotalea indica gen. nov., sp. nov., a halophilic Bacteroidetes from mesopelagic Southwest Indian Ocean with higher carbohydrate metabolic potential.</title>
        <authorList>
            <person name="Chen B."/>
            <person name="Zhang M."/>
            <person name="Lin D."/>
            <person name="Ye J."/>
            <person name="Tang K."/>
        </authorList>
    </citation>
    <scope>NUCLEOTIDE SEQUENCE</scope>
    <source>
        <strain evidence="17">TK19036</strain>
    </source>
</reference>
<comment type="catalytic activity">
    <reaction evidence="13">
        <text>GMP + diphosphate = guanine + 5-phospho-alpha-D-ribose 1-diphosphate</text>
        <dbReference type="Rhea" id="RHEA:25424"/>
        <dbReference type="ChEBI" id="CHEBI:16235"/>
        <dbReference type="ChEBI" id="CHEBI:33019"/>
        <dbReference type="ChEBI" id="CHEBI:58017"/>
        <dbReference type="ChEBI" id="CHEBI:58115"/>
        <dbReference type="EC" id="2.4.2.8"/>
    </reaction>
    <physiologicalReaction direction="right-to-left" evidence="13">
        <dbReference type="Rhea" id="RHEA:25426"/>
    </physiologicalReaction>
</comment>
<dbReference type="InterPro" id="IPR005904">
    <property type="entry name" value="Hxn_phspho_trans"/>
</dbReference>
<comment type="cofactor">
    <cofactor evidence="1 15">
        <name>Mg(2+)</name>
        <dbReference type="ChEBI" id="CHEBI:18420"/>
    </cofactor>
</comment>
<evidence type="ECO:0000256" key="11">
    <source>
        <dbReference type="ARBA" id="ARBA00022741"/>
    </source>
</evidence>
<evidence type="ECO:0000256" key="14">
    <source>
        <dbReference type="ARBA" id="ARBA00049402"/>
    </source>
</evidence>
<evidence type="ECO:0000256" key="3">
    <source>
        <dbReference type="ARBA" id="ARBA00004669"/>
    </source>
</evidence>
<keyword evidence="7 15" id="KW-0328">Glycosyltransferase</keyword>
<evidence type="ECO:0000256" key="7">
    <source>
        <dbReference type="ARBA" id="ARBA00022676"/>
    </source>
</evidence>
<dbReference type="GO" id="GO:0005829">
    <property type="term" value="C:cytosol"/>
    <property type="evidence" value="ECO:0007669"/>
    <property type="project" value="TreeGrafter"/>
</dbReference>
<gene>
    <name evidence="17" type="primary">hpt</name>
    <name evidence="17" type="ORF">K4G66_20375</name>
</gene>
<proteinExistence type="inferred from homology"/>
<dbReference type="InterPro" id="IPR050408">
    <property type="entry name" value="HGPRT"/>
</dbReference>